<evidence type="ECO:0000313" key="2">
    <source>
        <dbReference type="Proteomes" id="UP000594263"/>
    </source>
</evidence>
<dbReference type="EnsemblPlants" id="Kaladp0792s0001.1.v1.1">
    <property type="protein sequence ID" value="Kaladp0792s0001.1.v1.1"/>
    <property type="gene ID" value="Kaladp0792s0001.v1.1"/>
</dbReference>
<keyword evidence="2" id="KW-1185">Reference proteome</keyword>
<dbReference type="AlphaFoldDB" id="A0A7N0VGH9"/>
<dbReference type="OMA" id="GIGPYEI"/>
<dbReference type="InterPro" id="IPR015943">
    <property type="entry name" value="WD40/YVTN_repeat-like_dom_sf"/>
</dbReference>
<dbReference type="Gene3D" id="2.130.10.10">
    <property type="entry name" value="YVTN repeat-like/Quinoprotein amine dehydrogenase"/>
    <property type="match status" value="1"/>
</dbReference>
<name>A0A7N0VGH9_KALFE</name>
<evidence type="ECO:0000313" key="1">
    <source>
        <dbReference type="EnsemblPlants" id="Kaladp0792s0001.1.v1.1"/>
    </source>
</evidence>
<protein>
    <submittedName>
        <fullName evidence="1">Uncharacterized protein</fullName>
    </submittedName>
</protein>
<dbReference type="PANTHER" id="PTHR43991:SF38">
    <property type="entry name" value="OS02G0721600 PROTEIN"/>
    <property type="match status" value="1"/>
</dbReference>
<dbReference type="PANTHER" id="PTHR43991">
    <property type="entry name" value="WD REPEAT PROTEIN (AFU_ORTHOLOGUE AFUA_8G05640)-RELATED"/>
    <property type="match status" value="1"/>
</dbReference>
<dbReference type="InterPro" id="IPR036322">
    <property type="entry name" value="WD40_repeat_dom_sf"/>
</dbReference>
<dbReference type="SUPFAM" id="SSF50978">
    <property type="entry name" value="WD40 repeat-like"/>
    <property type="match status" value="1"/>
</dbReference>
<dbReference type="Gramene" id="Kaladp0792s0001.1.v1.1">
    <property type="protein sequence ID" value="Kaladp0792s0001.1.v1.1"/>
    <property type="gene ID" value="Kaladp0792s0001.v1.1"/>
</dbReference>
<organism evidence="1 2">
    <name type="scientific">Kalanchoe fedtschenkoi</name>
    <name type="common">Lavender scallops</name>
    <name type="synonym">South American air plant</name>
    <dbReference type="NCBI Taxonomy" id="63787"/>
    <lineage>
        <taxon>Eukaryota</taxon>
        <taxon>Viridiplantae</taxon>
        <taxon>Streptophyta</taxon>
        <taxon>Embryophyta</taxon>
        <taxon>Tracheophyta</taxon>
        <taxon>Spermatophyta</taxon>
        <taxon>Magnoliopsida</taxon>
        <taxon>eudicotyledons</taxon>
        <taxon>Gunneridae</taxon>
        <taxon>Pentapetalae</taxon>
        <taxon>Saxifragales</taxon>
        <taxon>Crassulaceae</taxon>
        <taxon>Kalanchoe</taxon>
    </lineage>
</organism>
<proteinExistence type="predicted"/>
<reference evidence="1" key="1">
    <citation type="submission" date="2021-01" db="UniProtKB">
        <authorList>
            <consortium name="EnsemblPlants"/>
        </authorList>
    </citation>
    <scope>IDENTIFICATION</scope>
</reference>
<dbReference type="Proteomes" id="UP000594263">
    <property type="component" value="Unplaced"/>
</dbReference>
<sequence>MSHHLAADAAYVADGDNLQEEVDGSCAGRDENDFENNIIEDITAAQAKMGRDIQGIAWERLSVSRNNYRQTRLEQYRNYESVPRSVEVSNKESKMAEKGGSYYQFKLNSRSVKPTFLHFQLRNLVWATSQHDVYLTSDSSIIHWNASAGTQSEVLNVAGHVAPVEAHPGSLLEGFRQTQVSTLAVKDGLLAVGGFQGELICKHLDRPGVSFCSRLTDDVNAIVNAVEIYNCPSGVLRLTAALNDCGVREFDVETFQETNHFRFPWPVNYTSQSPDGKLLVVVGDDTDGLLVDAQSGKVCPHCF</sequence>
<accession>A0A7N0VGH9</accession>